<dbReference type="PANTHER" id="PTHR10457:SF7">
    <property type="entry name" value="GALACTOKINASE-RELATED"/>
    <property type="match status" value="1"/>
</dbReference>
<keyword evidence="9 11" id="KW-0299">Galactose metabolism</keyword>
<dbReference type="InterPro" id="IPR006204">
    <property type="entry name" value="GHMP_kinase_N_dom"/>
</dbReference>
<evidence type="ECO:0000259" key="14">
    <source>
        <dbReference type="Pfam" id="PF08544"/>
    </source>
</evidence>
<feature type="binding site" evidence="11">
    <location>
        <begin position="123"/>
        <end position="129"/>
    </location>
    <ligand>
        <name>ATP</name>
        <dbReference type="ChEBI" id="CHEBI:30616"/>
    </ligand>
</feature>
<feature type="domain" description="GHMP kinase C-terminal" evidence="14">
    <location>
        <begin position="284"/>
        <end position="364"/>
    </location>
</feature>
<sequence length="388" mass="43326">MLTSMKAKFETLFHEQPEVAAFAPGRINLIGEHTDYNGGYVFPAAIELGTYGLASKREDHKIRLYSNNFEDSGVIEFSLDDLQFNAAHSWANYPKGMIKFLKEAGYSIDTGFNILVEGNIPNGASLSSSASIEMLTGWLLKSLFDLQVERLELIQLGRKVENQFIGVNSGIMDQFIVGMGRKDQAILLDTATLDYHYVPAEFGDYVISIMNTNKRRELAESKYNERLEECQKALALLQQELDITALGHLDTETFNKHTYLIEDEILLRRARHAVTENARVKQAYEALEQSDFTAFGKLLNDSHASLKEDYEVTGTELDTLAETAQQVEGVLGARMTGAGFAGCAIALVHKERIQQLEEEVTQIYANKIGYAPSFYHVNIGDGVKSIEV</sequence>
<keyword evidence="3 11" id="KW-0808">Transferase</keyword>
<dbReference type="GO" id="GO:0000287">
    <property type="term" value="F:magnesium ion binding"/>
    <property type="evidence" value="ECO:0007669"/>
    <property type="project" value="UniProtKB-UniRule"/>
</dbReference>
<dbReference type="InterPro" id="IPR020568">
    <property type="entry name" value="Ribosomal_Su5_D2-typ_SF"/>
</dbReference>
<dbReference type="InterPro" id="IPR036554">
    <property type="entry name" value="GHMP_kinase_C_sf"/>
</dbReference>
<feature type="site" description="Transition state stabilizer" evidence="11">
    <location>
        <position position="26"/>
    </location>
</feature>
<evidence type="ECO:0000313" key="16">
    <source>
        <dbReference type="EMBL" id="GEP84546.1"/>
    </source>
</evidence>
<dbReference type="GO" id="GO:0006012">
    <property type="term" value="P:galactose metabolic process"/>
    <property type="evidence" value="ECO:0007669"/>
    <property type="project" value="UniProtKB-UniRule"/>
</dbReference>
<keyword evidence="17" id="KW-1185">Reference proteome</keyword>
<dbReference type="Gene3D" id="3.30.70.890">
    <property type="entry name" value="GHMP kinase, C-terminal domain"/>
    <property type="match status" value="1"/>
</dbReference>
<dbReference type="PANTHER" id="PTHR10457">
    <property type="entry name" value="MEVALONATE KINASE/GALACTOKINASE"/>
    <property type="match status" value="1"/>
</dbReference>
<dbReference type="UniPathway" id="UPA00214"/>
<dbReference type="InterPro" id="IPR000705">
    <property type="entry name" value="Galactokinase"/>
</dbReference>
<dbReference type="NCBIfam" id="NF003705">
    <property type="entry name" value="PRK05322.1"/>
    <property type="match status" value="1"/>
</dbReference>
<comment type="subcellular location">
    <subcellularLocation>
        <location evidence="11">Cytoplasm</location>
    </subcellularLocation>
</comment>
<name>A0A239TSH6_9STAP</name>
<accession>A0A239TSH6</accession>
<dbReference type="PRINTS" id="PR00959">
    <property type="entry name" value="MEVGALKINASE"/>
</dbReference>
<evidence type="ECO:0000256" key="9">
    <source>
        <dbReference type="ARBA" id="ARBA00023144"/>
    </source>
</evidence>
<dbReference type="GO" id="GO:0005524">
    <property type="term" value="F:ATP binding"/>
    <property type="evidence" value="ECO:0007669"/>
    <property type="project" value="UniProtKB-UniRule"/>
</dbReference>
<feature type="binding site" evidence="11">
    <location>
        <position position="129"/>
    </location>
    <ligand>
        <name>Mg(2+)</name>
        <dbReference type="ChEBI" id="CHEBI:18420"/>
    </ligand>
</feature>
<keyword evidence="10 11" id="KW-0119">Carbohydrate metabolism</keyword>
<feature type="domain" description="GHMP kinase N-terminal" evidence="13">
    <location>
        <begin position="92"/>
        <end position="180"/>
    </location>
</feature>
<evidence type="ECO:0000256" key="3">
    <source>
        <dbReference type="ARBA" id="ARBA00022679"/>
    </source>
</evidence>
<keyword evidence="7 11" id="KW-0067">ATP-binding</keyword>
<reference evidence="16 17" key="1">
    <citation type="submission" date="2019-07" db="EMBL/GenBank/DDBJ databases">
        <title>Whole genome shotgun sequence of Staphylococcus piscifermentans NBRC 109625.</title>
        <authorList>
            <person name="Hosoyama A."/>
            <person name="Uohara A."/>
            <person name="Ohji S."/>
            <person name="Ichikawa N."/>
        </authorList>
    </citation>
    <scope>NUCLEOTIDE SEQUENCE [LARGE SCALE GENOMIC DNA]</scope>
    <source>
        <strain evidence="16 17">NBRC 109625</strain>
    </source>
</reference>
<dbReference type="GO" id="GO:0005829">
    <property type="term" value="C:cytosol"/>
    <property type="evidence" value="ECO:0007669"/>
    <property type="project" value="TreeGrafter"/>
</dbReference>
<comment type="similarity">
    <text evidence="1 11">Belongs to the GHMP kinase family. GalK subfamily.</text>
</comment>
<dbReference type="EC" id="2.7.1.6" evidence="11 12"/>
<evidence type="ECO:0000313" key="17">
    <source>
        <dbReference type="Proteomes" id="UP000321736"/>
    </source>
</evidence>
<protein>
    <recommendedName>
        <fullName evidence="11 12">Galactokinase</fullName>
        <ecNumber evidence="11 12">2.7.1.6</ecNumber>
    </recommendedName>
    <alternativeName>
        <fullName evidence="11">Galactose kinase</fullName>
    </alternativeName>
</protein>
<dbReference type="RefSeq" id="WP_095103952.1">
    <property type="nucleotide sequence ID" value="NZ_BKAR01000012.1"/>
</dbReference>
<dbReference type="FunFam" id="3.30.230.10:FF:000017">
    <property type="entry name" value="Galactokinase"/>
    <property type="match status" value="1"/>
</dbReference>
<dbReference type="HAMAP" id="MF_00246">
    <property type="entry name" value="Galactokinase"/>
    <property type="match status" value="1"/>
</dbReference>
<organism evidence="16 17">
    <name type="scientific">Staphylococcus piscifermentans</name>
    <dbReference type="NCBI Taxonomy" id="70258"/>
    <lineage>
        <taxon>Bacteria</taxon>
        <taxon>Bacillati</taxon>
        <taxon>Bacillota</taxon>
        <taxon>Bacilli</taxon>
        <taxon>Bacillales</taxon>
        <taxon>Staphylococcaceae</taxon>
        <taxon>Staphylococcus</taxon>
    </lineage>
</organism>
<comment type="function">
    <text evidence="11">Catalyzes the transfer of the gamma-phosphate of ATP to D-galactose to form alpha-D-galactose-1-phosphate (Gal-1-P).</text>
</comment>
<comment type="catalytic activity">
    <reaction evidence="11">
        <text>alpha-D-galactose + ATP = alpha-D-galactose 1-phosphate + ADP + H(+)</text>
        <dbReference type="Rhea" id="RHEA:13553"/>
        <dbReference type="ChEBI" id="CHEBI:15378"/>
        <dbReference type="ChEBI" id="CHEBI:28061"/>
        <dbReference type="ChEBI" id="CHEBI:30616"/>
        <dbReference type="ChEBI" id="CHEBI:58336"/>
        <dbReference type="ChEBI" id="CHEBI:456216"/>
        <dbReference type="EC" id="2.7.1.6"/>
    </reaction>
</comment>
<evidence type="ECO:0000256" key="6">
    <source>
        <dbReference type="ARBA" id="ARBA00022777"/>
    </source>
</evidence>
<feature type="binding site" evidence="11">
    <location>
        <begin position="32"/>
        <end position="35"/>
    </location>
    <ligand>
        <name>substrate</name>
    </ligand>
</feature>
<dbReference type="InterPro" id="IPR022963">
    <property type="entry name" value="Galactokinase_bac"/>
</dbReference>
<dbReference type="PROSITE" id="PS00106">
    <property type="entry name" value="GALACTOKINASE"/>
    <property type="match status" value="1"/>
</dbReference>
<dbReference type="PIRSF" id="PIRSF000530">
    <property type="entry name" value="Galactokinase"/>
    <property type="match status" value="1"/>
</dbReference>
<dbReference type="Pfam" id="PF10509">
    <property type="entry name" value="GalKase_gal_bdg"/>
    <property type="match status" value="1"/>
</dbReference>
<evidence type="ECO:0000256" key="2">
    <source>
        <dbReference type="ARBA" id="ARBA00022490"/>
    </source>
</evidence>
<evidence type="ECO:0000256" key="4">
    <source>
        <dbReference type="ARBA" id="ARBA00022723"/>
    </source>
</evidence>
<dbReference type="EMBL" id="BKAR01000012">
    <property type="protein sequence ID" value="GEP84546.1"/>
    <property type="molecule type" value="Genomic_DNA"/>
</dbReference>
<dbReference type="GO" id="GO:0004335">
    <property type="term" value="F:galactokinase activity"/>
    <property type="evidence" value="ECO:0007669"/>
    <property type="project" value="UniProtKB-UniRule"/>
</dbReference>
<dbReference type="SUPFAM" id="SSF54211">
    <property type="entry name" value="Ribosomal protein S5 domain 2-like"/>
    <property type="match status" value="1"/>
</dbReference>
<feature type="binding site" evidence="11">
    <location>
        <position position="161"/>
    </location>
    <ligand>
        <name>Mg(2+)</name>
        <dbReference type="ChEBI" id="CHEBI:18420"/>
    </ligand>
</feature>
<feature type="active site" description="Proton acceptor" evidence="11">
    <location>
        <position position="173"/>
    </location>
</feature>
<dbReference type="AlphaFoldDB" id="A0A239TSH6"/>
<proteinExistence type="inferred from homology"/>
<dbReference type="Proteomes" id="UP000321736">
    <property type="component" value="Unassembled WGS sequence"/>
</dbReference>
<comment type="pathway">
    <text evidence="11">Carbohydrate metabolism; galactose metabolism.</text>
</comment>
<keyword evidence="6 11" id="KW-0418">Kinase</keyword>
<gene>
    <name evidence="11 16" type="primary">galK</name>
    <name evidence="16" type="ORF">SPI02_11310</name>
</gene>
<keyword evidence="2 11" id="KW-0963">Cytoplasm</keyword>
<dbReference type="Pfam" id="PF08544">
    <property type="entry name" value="GHMP_kinases_C"/>
    <property type="match status" value="1"/>
</dbReference>
<evidence type="ECO:0000259" key="15">
    <source>
        <dbReference type="Pfam" id="PF10509"/>
    </source>
</evidence>
<evidence type="ECO:0000256" key="1">
    <source>
        <dbReference type="ARBA" id="ARBA00006566"/>
    </source>
</evidence>
<dbReference type="Pfam" id="PF00288">
    <property type="entry name" value="GHMP_kinases_N"/>
    <property type="match status" value="1"/>
</dbReference>
<dbReference type="SUPFAM" id="SSF55060">
    <property type="entry name" value="GHMP Kinase, C-terminal domain"/>
    <property type="match status" value="1"/>
</dbReference>
<dbReference type="OrthoDB" id="250531at2"/>
<evidence type="ECO:0000256" key="8">
    <source>
        <dbReference type="ARBA" id="ARBA00022842"/>
    </source>
</evidence>
<dbReference type="InterPro" id="IPR019539">
    <property type="entry name" value="GalKase_N"/>
</dbReference>
<dbReference type="InterPro" id="IPR013750">
    <property type="entry name" value="GHMP_kinase_C_dom"/>
</dbReference>
<dbReference type="Gene3D" id="3.30.230.10">
    <property type="match status" value="1"/>
</dbReference>
<dbReference type="InterPro" id="IPR006206">
    <property type="entry name" value="Mevalonate/galactokinase"/>
</dbReference>
<evidence type="ECO:0000256" key="7">
    <source>
        <dbReference type="ARBA" id="ARBA00022840"/>
    </source>
</evidence>
<dbReference type="PRINTS" id="PR00473">
    <property type="entry name" value="GALCTOKINASE"/>
</dbReference>
<feature type="binding site" evidence="11">
    <location>
        <position position="66"/>
    </location>
    <ligand>
        <name>ATP</name>
        <dbReference type="ChEBI" id="CHEBI:30616"/>
    </ligand>
</feature>
<evidence type="ECO:0000256" key="5">
    <source>
        <dbReference type="ARBA" id="ARBA00022741"/>
    </source>
</evidence>
<dbReference type="NCBIfam" id="TIGR00131">
    <property type="entry name" value="gal_kin"/>
    <property type="match status" value="1"/>
</dbReference>
<keyword evidence="8 11" id="KW-0460">Magnesium</keyword>
<feature type="binding site" evidence="11">
    <location>
        <position position="223"/>
    </location>
    <ligand>
        <name>substrate</name>
    </ligand>
</feature>
<evidence type="ECO:0000259" key="13">
    <source>
        <dbReference type="Pfam" id="PF00288"/>
    </source>
</evidence>
<evidence type="ECO:0000256" key="11">
    <source>
        <dbReference type="HAMAP-Rule" id="MF_00246"/>
    </source>
</evidence>
<keyword evidence="4 11" id="KW-0479">Metal-binding</keyword>
<keyword evidence="5 11" id="KW-0547">Nucleotide-binding</keyword>
<feature type="domain" description="Galactokinase N-terminal" evidence="15">
    <location>
        <begin position="7"/>
        <end position="56"/>
    </location>
</feature>
<comment type="caution">
    <text evidence="16">The sequence shown here is derived from an EMBL/GenBank/DDBJ whole genome shotgun (WGS) entry which is preliminary data.</text>
</comment>
<evidence type="ECO:0000256" key="10">
    <source>
        <dbReference type="ARBA" id="ARBA00023277"/>
    </source>
</evidence>
<dbReference type="InterPro" id="IPR019741">
    <property type="entry name" value="Galactokinase_CS"/>
</dbReference>
<dbReference type="InterPro" id="IPR014721">
    <property type="entry name" value="Ribsml_uS5_D2-typ_fold_subgr"/>
</dbReference>
<dbReference type="FunFam" id="3.30.70.890:FF:000001">
    <property type="entry name" value="Galactokinase"/>
    <property type="match status" value="1"/>
</dbReference>
<evidence type="ECO:0000256" key="12">
    <source>
        <dbReference type="NCBIfam" id="TIGR00131"/>
    </source>
</evidence>